<organism evidence="1 2">
    <name type="scientific">Pseudofulvimonas gallinarii</name>
    <dbReference type="NCBI Taxonomy" id="634155"/>
    <lineage>
        <taxon>Bacteria</taxon>
        <taxon>Pseudomonadati</taxon>
        <taxon>Pseudomonadota</taxon>
        <taxon>Gammaproteobacteria</taxon>
        <taxon>Lysobacterales</taxon>
        <taxon>Rhodanobacteraceae</taxon>
        <taxon>Pseudofulvimonas</taxon>
    </lineage>
</organism>
<dbReference type="Gene3D" id="3.30.2310.50">
    <property type="entry name" value="Protein of unknown function (DUF3228), domain 1"/>
    <property type="match status" value="2"/>
</dbReference>
<dbReference type="EMBL" id="SMAF01000020">
    <property type="protein sequence ID" value="TCS95143.1"/>
    <property type="molecule type" value="Genomic_DNA"/>
</dbReference>
<evidence type="ECO:0000313" key="2">
    <source>
        <dbReference type="Proteomes" id="UP000294599"/>
    </source>
</evidence>
<dbReference type="InterPro" id="IPR021610">
    <property type="entry name" value="DUF3228"/>
</dbReference>
<dbReference type="AlphaFoldDB" id="A0A4R3L624"/>
<sequence>MPDIVACKPSPMSIVLTPFARARLFPQVPRGNTIQDCTPDAFEQRLNDDPPLKVLPGYAPFCRLHVHRNWTSTRCMAIAITDENRHRLRSGYEARTPAELPVLVRWFEGIDAPVADYLVVILYDRAQLAKEGEAIDADWGVVGCLYTMAPEEIPMAPITMMRNALGVEEGGSGVPLDREAYRRSVEFWERHANWRP</sequence>
<proteinExistence type="predicted"/>
<accession>A0A4R3L624</accession>
<evidence type="ECO:0000313" key="1">
    <source>
        <dbReference type="EMBL" id="TCS95143.1"/>
    </source>
</evidence>
<dbReference type="Pfam" id="PF11539">
    <property type="entry name" value="DUF3228"/>
    <property type="match status" value="1"/>
</dbReference>
<gene>
    <name evidence="1" type="ORF">EDC25_12032</name>
</gene>
<protein>
    <submittedName>
        <fullName evidence="1">Uncharacterized protein DUF3228</fullName>
    </submittedName>
</protein>
<dbReference type="Proteomes" id="UP000294599">
    <property type="component" value="Unassembled WGS sequence"/>
</dbReference>
<keyword evidence="2" id="KW-1185">Reference proteome</keyword>
<comment type="caution">
    <text evidence="1">The sequence shown here is derived from an EMBL/GenBank/DDBJ whole genome shotgun (WGS) entry which is preliminary data.</text>
</comment>
<dbReference type="PANTHER" id="PTHR38666">
    <property type="match status" value="1"/>
</dbReference>
<name>A0A4R3L624_9GAMM</name>
<dbReference type="PANTHER" id="PTHR38666:SF2">
    <property type="entry name" value="FLAGELLAR ASSOCIATED PROTEIN"/>
    <property type="match status" value="1"/>
</dbReference>
<reference evidence="1 2" key="1">
    <citation type="submission" date="2019-03" db="EMBL/GenBank/DDBJ databases">
        <title>Genomic Encyclopedia of Type Strains, Phase IV (KMG-IV): sequencing the most valuable type-strain genomes for metagenomic binning, comparative biology and taxonomic classification.</title>
        <authorList>
            <person name="Goeker M."/>
        </authorList>
    </citation>
    <scope>NUCLEOTIDE SEQUENCE [LARGE SCALE GENOMIC DNA]</scope>
    <source>
        <strain evidence="1 2">DSM 21944</strain>
    </source>
</reference>